<evidence type="ECO:0000256" key="2">
    <source>
        <dbReference type="ARBA" id="ARBA00006555"/>
    </source>
</evidence>
<sequence>MNKALFTTCLLCLSTYSYSADKLPTIKVKGEQSEQNDPQHLTTRIQWVKFPQIHYQITELKDQERSAIIRVKANNAGEVTEADIQESTGIRALDQKLVDAVENAKVKPYSKNGKAIALVGYQTFTLTLENATDHVQRSKQCTYSFNSKNWNKQQLDKSVAFVYLKQPQLALDQSLLKNKDRTVKFKFKANKQGEITQVKLTKRSGINALDQQVLAAVEHASINVKRSYRTLWIYKQSSFNDEIQFKINECK</sequence>
<dbReference type="GO" id="GO:0055085">
    <property type="term" value="P:transmembrane transport"/>
    <property type="evidence" value="ECO:0007669"/>
    <property type="project" value="InterPro"/>
</dbReference>
<comment type="subcellular location">
    <subcellularLocation>
        <location evidence="1">Cell inner membrane</location>
        <topology evidence="1">Single-pass membrane protein</topology>
        <orientation evidence="1">Periplasmic side</orientation>
    </subcellularLocation>
</comment>
<evidence type="ECO:0000256" key="9">
    <source>
        <dbReference type="ARBA" id="ARBA00023136"/>
    </source>
</evidence>
<keyword evidence="5" id="KW-0997">Cell inner membrane</keyword>
<dbReference type="PANTHER" id="PTHR33446">
    <property type="entry name" value="PROTEIN TONB-RELATED"/>
    <property type="match status" value="1"/>
</dbReference>
<keyword evidence="6" id="KW-0812">Transmembrane</keyword>
<dbReference type="InterPro" id="IPR006260">
    <property type="entry name" value="TonB/TolA_C"/>
</dbReference>
<keyword evidence="10" id="KW-0732">Signal</keyword>
<dbReference type="InterPro" id="IPR051045">
    <property type="entry name" value="TonB-dependent_transducer"/>
</dbReference>
<evidence type="ECO:0000256" key="1">
    <source>
        <dbReference type="ARBA" id="ARBA00004383"/>
    </source>
</evidence>
<dbReference type="AlphaFoldDB" id="A0A8X8GEQ7"/>
<dbReference type="Proteomes" id="UP000887320">
    <property type="component" value="Unassembled WGS sequence"/>
</dbReference>
<evidence type="ECO:0000256" key="10">
    <source>
        <dbReference type="SAM" id="SignalP"/>
    </source>
</evidence>
<accession>A0A8X8GEQ7</accession>
<evidence type="ECO:0000256" key="3">
    <source>
        <dbReference type="ARBA" id="ARBA00022448"/>
    </source>
</evidence>
<dbReference type="Pfam" id="PF03544">
    <property type="entry name" value="TonB_C"/>
    <property type="match status" value="1"/>
</dbReference>
<keyword evidence="9" id="KW-0472">Membrane</keyword>
<dbReference type="GO" id="GO:0005886">
    <property type="term" value="C:plasma membrane"/>
    <property type="evidence" value="ECO:0007669"/>
    <property type="project" value="UniProtKB-SubCell"/>
</dbReference>
<dbReference type="EMBL" id="JAHWXT010000001">
    <property type="protein sequence ID" value="MCF0263026.1"/>
    <property type="molecule type" value="Genomic_DNA"/>
</dbReference>
<dbReference type="SUPFAM" id="SSF74653">
    <property type="entry name" value="TolA/TonB C-terminal domain"/>
    <property type="match status" value="2"/>
</dbReference>
<dbReference type="InterPro" id="IPR037682">
    <property type="entry name" value="TonB_C"/>
</dbReference>
<evidence type="ECO:0000313" key="13">
    <source>
        <dbReference type="Proteomes" id="UP000887320"/>
    </source>
</evidence>
<keyword evidence="4" id="KW-1003">Cell membrane</keyword>
<dbReference type="NCBIfam" id="TIGR01352">
    <property type="entry name" value="tonB_Cterm"/>
    <property type="match status" value="2"/>
</dbReference>
<comment type="similarity">
    <text evidence="2">Belongs to the TonB family.</text>
</comment>
<dbReference type="Gene3D" id="3.30.1150.10">
    <property type="match status" value="2"/>
</dbReference>
<evidence type="ECO:0000259" key="11">
    <source>
        <dbReference type="Pfam" id="PF03544"/>
    </source>
</evidence>
<feature type="chain" id="PRO_5036478546" evidence="10">
    <location>
        <begin position="20"/>
        <end position="251"/>
    </location>
</feature>
<feature type="signal peptide" evidence="10">
    <location>
        <begin position="1"/>
        <end position="19"/>
    </location>
</feature>
<feature type="domain" description="TonB C-terminal" evidence="11">
    <location>
        <begin position="65"/>
        <end position="119"/>
    </location>
</feature>
<name>A0A8X8GEQ7_ACIGI</name>
<evidence type="ECO:0000256" key="5">
    <source>
        <dbReference type="ARBA" id="ARBA00022519"/>
    </source>
</evidence>
<organism evidence="12 13">
    <name type="scientific">Acinetobacter guillouiae</name>
    <name type="common">Acinetobacter genomosp. 11</name>
    <dbReference type="NCBI Taxonomy" id="106649"/>
    <lineage>
        <taxon>Bacteria</taxon>
        <taxon>Pseudomonadati</taxon>
        <taxon>Pseudomonadota</taxon>
        <taxon>Gammaproteobacteria</taxon>
        <taxon>Moraxellales</taxon>
        <taxon>Moraxellaceae</taxon>
        <taxon>Acinetobacter</taxon>
    </lineage>
</organism>
<evidence type="ECO:0000256" key="8">
    <source>
        <dbReference type="ARBA" id="ARBA00022989"/>
    </source>
</evidence>
<dbReference type="GO" id="GO:0015031">
    <property type="term" value="P:protein transport"/>
    <property type="evidence" value="ECO:0007669"/>
    <property type="project" value="UniProtKB-KW"/>
</dbReference>
<dbReference type="Pfam" id="PF13103">
    <property type="entry name" value="TonB_2"/>
    <property type="match status" value="1"/>
</dbReference>
<keyword evidence="7" id="KW-0653">Protein transport</keyword>
<proteinExistence type="inferred from homology"/>
<evidence type="ECO:0000313" key="12">
    <source>
        <dbReference type="EMBL" id="MCF0263026.1"/>
    </source>
</evidence>
<keyword evidence="8" id="KW-1133">Transmembrane helix</keyword>
<evidence type="ECO:0000256" key="7">
    <source>
        <dbReference type="ARBA" id="ARBA00022927"/>
    </source>
</evidence>
<reference evidence="12" key="1">
    <citation type="submission" date="2021-07" db="EMBL/GenBank/DDBJ databases">
        <authorList>
            <person name="Fernandez M."/>
            <person name="Pereira P."/>
            <person name="Torres Tejerizo G.A."/>
            <person name="Gonzalez P."/>
            <person name="Agostini E."/>
        </authorList>
    </citation>
    <scope>NUCLEOTIDE SEQUENCE</scope>
    <source>
        <strain evidence="12">SFC 500-1A</strain>
    </source>
</reference>
<evidence type="ECO:0000256" key="4">
    <source>
        <dbReference type="ARBA" id="ARBA00022475"/>
    </source>
</evidence>
<protein>
    <submittedName>
        <fullName evidence="12">TonB family protein</fullName>
    </submittedName>
</protein>
<gene>
    <name evidence="12" type="ORF">KW868_00865</name>
</gene>
<comment type="caution">
    <text evidence="12">The sequence shown here is derived from an EMBL/GenBank/DDBJ whole genome shotgun (WGS) entry which is preliminary data.</text>
</comment>
<dbReference type="RefSeq" id="WP_234622469.1">
    <property type="nucleotide sequence ID" value="NZ_JAHWXT010000001.1"/>
</dbReference>
<evidence type="ECO:0000256" key="6">
    <source>
        <dbReference type="ARBA" id="ARBA00022692"/>
    </source>
</evidence>
<keyword evidence="3" id="KW-0813">Transport</keyword>